<accession>A0A4Y9SRN0</accession>
<dbReference type="InterPro" id="IPR025748">
    <property type="entry name" value="PrcB_C_dom"/>
</dbReference>
<comment type="caution">
    <text evidence="2">The sequence shown here is derived from an EMBL/GenBank/DDBJ whole genome shotgun (WGS) entry which is preliminary data.</text>
</comment>
<dbReference type="Pfam" id="PF14343">
    <property type="entry name" value="PrcB_C"/>
    <property type="match status" value="1"/>
</dbReference>
<organism evidence="2 3">
    <name type="scientific">Massilia horti</name>
    <dbReference type="NCBI Taxonomy" id="2562153"/>
    <lineage>
        <taxon>Bacteria</taxon>
        <taxon>Pseudomonadati</taxon>
        <taxon>Pseudomonadota</taxon>
        <taxon>Betaproteobacteria</taxon>
        <taxon>Burkholderiales</taxon>
        <taxon>Oxalobacteraceae</taxon>
        <taxon>Telluria group</taxon>
        <taxon>Massilia</taxon>
    </lineage>
</organism>
<feature type="domain" description="PrcB C-terminal" evidence="1">
    <location>
        <begin position="279"/>
        <end position="335"/>
    </location>
</feature>
<name>A0A4Y9SRN0_9BURK</name>
<keyword evidence="3" id="KW-1185">Reference proteome</keyword>
<keyword evidence="2" id="KW-0645">Protease</keyword>
<evidence type="ECO:0000313" key="3">
    <source>
        <dbReference type="Proteomes" id="UP000297258"/>
    </source>
</evidence>
<dbReference type="EMBL" id="SPUM01000152">
    <property type="protein sequence ID" value="TFW27313.1"/>
    <property type="molecule type" value="Genomic_DNA"/>
</dbReference>
<protein>
    <submittedName>
        <fullName evidence="2">Protease complex subunit PrcB family protein</fullName>
    </submittedName>
</protein>
<dbReference type="GO" id="GO:0006508">
    <property type="term" value="P:proteolysis"/>
    <property type="evidence" value="ECO:0007669"/>
    <property type="project" value="UniProtKB-KW"/>
</dbReference>
<proteinExistence type="predicted"/>
<gene>
    <name evidence="2" type="ORF">E4O92_24310</name>
</gene>
<dbReference type="AlphaFoldDB" id="A0A4Y9SRN0"/>
<dbReference type="OrthoDB" id="8739840at2"/>
<keyword evidence="2" id="KW-0378">Hydrolase</keyword>
<sequence length="352" mass="38290">MAQARNCSDVKNRLFVIDGKQMFWDVAGNCGDASYSRVLFGGSPQEKLCSVGDSIAGPITRCEDEMSRALFDTIVKNLDNADLGLTGHKVEQVAFVPKAGTVIPSHNLVIAPISGVSDARQVVIKDAASFAKLWAEHGRNRTPAPPMPYVDFSRQMVLAVFAGQKPIPCYGLAINRAVSDGEKIVVEYDIFQLQTFVACAEVESAPMEMIVVDRNDVPVEFMRVRFGEVSFTNIDQTAHSGVTEPRAEVIKDIDSWTKLWAEHAGADAPVPMVNFSKQMVLGIFLGTQPNGCYSISIEHLYKSGNALSVIPYITMPGPDKVCTMLITTPAQLIALDRSDGEVKVTPIAVPVR</sequence>
<dbReference type="Proteomes" id="UP000297258">
    <property type="component" value="Unassembled WGS sequence"/>
</dbReference>
<evidence type="ECO:0000313" key="2">
    <source>
        <dbReference type="EMBL" id="TFW27313.1"/>
    </source>
</evidence>
<evidence type="ECO:0000259" key="1">
    <source>
        <dbReference type="Pfam" id="PF14343"/>
    </source>
</evidence>
<reference evidence="2 3" key="1">
    <citation type="submission" date="2019-03" db="EMBL/GenBank/DDBJ databases">
        <title>Draft genome of Massilia hortus sp. nov., a novel bacterial species of the Oxalobacteraceae family.</title>
        <authorList>
            <person name="Peta V."/>
            <person name="Raths R."/>
            <person name="Bucking H."/>
        </authorList>
    </citation>
    <scope>NUCLEOTIDE SEQUENCE [LARGE SCALE GENOMIC DNA]</scope>
    <source>
        <strain evidence="2 3">ONC3</strain>
    </source>
</reference>
<dbReference type="GO" id="GO:0008233">
    <property type="term" value="F:peptidase activity"/>
    <property type="evidence" value="ECO:0007669"/>
    <property type="project" value="UniProtKB-KW"/>
</dbReference>